<organism evidence="3 4">
    <name type="scientific">Ligaoa zhengdingensis</name>
    <dbReference type="NCBI Taxonomy" id="2763658"/>
    <lineage>
        <taxon>Bacteria</taxon>
        <taxon>Bacillati</taxon>
        <taxon>Bacillota</taxon>
        <taxon>Clostridia</taxon>
        <taxon>Eubacteriales</taxon>
        <taxon>Oscillospiraceae</taxon>
        <taxon>Ligaoa</taxon>
    </lineage>
</organism>
<reference evidence="3" key="1">
    <citation type="submission" date="2020-08" db="EMBL/GenBank/DDBJ databases">
        <title>Genome public.</title>
        <authorList>
            <person name="Liu C."/>
            <person name="Sun Q."/>
        </authorList>
    </citation>
    <scope>NUCLEOTIDE SEQUENCE</scope>
    <source>
        <strain evidence="3">NSJ-31</strain>
    </source>
</reference>
<dbReference type="InterPro" id="IPR023875">
    <property type="entry name" value="DNA_repair_put"/>
</dbReference>
<dbReference type="Proteomes" id="UP000653127">
    <property type="component" value="Unassembled WGS sequence"/>
</dbReference>
<accession>A0A926DXS2</accession>
<protein>
    <submittedName>
        <fullName evidence="3">TIGR03915 family putative DNA repair protein</fullName>
    </submittedName>
</protein>
<proteinExistence type="predicted"/>
<evidence type="ECO:0000256" key="1">
    <source>
        <dbReference type="SAM" id="MobiDB-lite"/>
    </source>
</evidence>
<evidence type="ECO:0000313" key="3">
    <source>
        <dbReference type="EMBL" id="MBC8545787.1"/>
    </source>
</evidence>
<dbReference type="Pfam" id="PF13566">
    <property type="entry name" value="DUF4130"/>
    <property type="match status" value="1"/>
</dbReference>
<dbReference type="NCBIfam" id="TIGR03915">
    <property type="entry name" value="SAM_7_link_chp"/>
    <property type="match status" value="1"/>
</dbReference>
<dbReference type="AlphaFoldDB" id="A0A926DXS2"/>
<keyword evidence="4" id="KW-1185">Reference proteome</keyword>
<dbReference type="RefSeq" id="WP_249281927.1">
    <property type="nucleotide sequence ID" value="NZ_JACRST010000001.1"/>
</dbReference>
<evidence type="ECO:0000313" key="4">
    <source>
        <dbReference type="Proteomes" id="UP000653127"/>
    </source>
</evidence>
<gene>
    <name evidence="3" type="ORF">H8711_02385</name>
</gene>
<dbReference type="EMBL" id="JACRST010000001">
    <property type="protein sequence ID" value="MBC8545787.1"/>
    <property type="molecule type" value="Genomic_DNA"/>
</dbReference>
<feature type="region of interest" description="Disordered" evidence="1">
    <location>
        <begin position="256"/>
        <end position="278"/>
    </location>
</feature>
<name>A0A926DXS2_9FIRM</name>
<sequence>MPDRPAVIYRYDGSFDGLLCCVFESYARRETPLDIRPADDPQAVLFPTHEVPTDADHAQRVFASLQKRISSEAQRQVQYAFLSCADDKALLIYRFIRLGLRHGARVMSMLTNDTVCAVDKAVRALLNERHHLLEFLRFSDFKGVLVATIEPKNFVLPLMQEHFCSRFPEERFLIYDKAHGMALIYRPYSAQIFSIEQLELPEADEYELAYRRLWKQYYNSIAIETRYNPRCRMGHMPKRFWGHMTEFEQEQRRLPHTAAGQVLPASETTDLSSPTRIK</sequence>
<evidence type="ECO:0000259" key="2">
    <source>
        <dbReference type="Pfam" id="PF13566"/>
    </source>
</evidence>
<feature type="compositionally biased region" description="Polar residues" evidence="1">
    <location>
        <begin position="266"/>
        <end position="278"/>
    </location>
</feature>
<dbReference type="InterPro" id="IPR025404">
    <property type="entry name" value="DUF4130"/>
</dbReference>
<comment type="caution">
    <text evidence="3">The sequence shown here is derived from an EMBL/GenBank/DDBJ whole genome shotgun (WGS) entry which is preliminary data.</text>
</comment>
<feature type="domain" description="DUF4130" evidence="2">
    <location>
        <begin position="87"/>
        <end position="246"/>
    </location>
</feature>